<dbReference type="OrthoDB" id="9983560at2759"/>
<gene>
    <name evidence="1" type="ORF">C7212DRAFT_136602</name>
</gene>
<accession>A0A317SFK5</accession>
<dbReference type="EMBL" id="PYWC01000083">
    <property type="protein sequence ID" value="PWW73264.1"/>
    <property type="molecule type" value="Genomic_DNA"/>
</dbReference>
<name>A0A317SFK5_9PEZI</name>
<dbReference type="Gene3D" id="3.30.465.10">
    <property type="match status" value="1"/>
</dbReference>
<evidence type="ECO:0000313" key="1">
    <source>
        <dbReference type="EMBL" id="PWW73264.1"/>
    </source>
</evidence>
<evidence type="ECO:0000313" key="2">
    <source>
        <dbReference type="Proteomes" id="UP000246991"/>
    </source>
</evidence>
<dbReference type="SUPFAM" id="SSF56176">
    <property type="entry name" value="FAD-binding/transporter-associated domain-like"/>
    <property type="match status" value="1"/>
</dbReference>
<dbReference type="AlphaFoldDB" id="A0A317SFK5"/>
<organism evidence="1 2">
    <name type="scientific">Tuber magnatum</name>
    <name type="common">white Piedmont truffle</name>
    <dbReference type="NCBI Taxonomy" id="42249"/>
    <lineage>
        <taxon>Eukaryota</taxon>
        <taxon>Fungi</taxon>
        <taxon>Dikarya</taxon>
        <taxon>Ascomycota</taxon>
        <taxon>Pezizomycotina</taxon>
        <taxon>Pezizomycetes</taxon>
        <taxon>Pezizales</taxon>
        <taxon>Tuberaceae</taxon>
        <taxon>Tuber</taxon>
    </lineage>
</organism>
<reference evidence="1 2" key="1">
    <citation type="submission" date="2018-03" db="EMBL/GenBank/DDBJ databases">
        <title>Genomes of Pezizomycetes fungi and the evolution of truffles.</title>
        <authorList>
            <person name="Murat C."/>
            <person name="Payen T."/>
            <person name="Noel B."/>
            <person name="Kuo A."/>
            <person name="Martin F.M."/>
        </authorList>
    </citation>
    <scope>NUCLEOTIDE SEQUENCE [LARGE SCALE GENOMIC DNA]</scope>
    <source>
        <strain evidence="1">091103-1</strain>
    </source>
</reference>
<dbReference type="InterPro" id="IPR036318">
    <property type="entry name" value="FAD-bd_PCMH-like_sf"/>
</dbReference>
<comment type="caution">
    <text evidence="1">The sequence shown here is derived from an EMBL/GenBank/DDBJ whole genome shotgun (WGS) entry which is preliminary data.</text>
</comment>
<proteinExistence type="predicted"/>
<feature type="non-terminal residue" evidence="1">
    <location>
        <position position="1"/>
    </location>
</feature>
<protein>
    <recommendedName>
        <fullName evidence="3">FAD linked oxidase N-terminal domain-containing protein</fullName>
    </recommendedName>
</protein>
<dbReference type="InterPro" id="IPR016169">
    <property type="entry name" value="FAD-bd_PCMH_sub2"/>
</dbReference>
<keyword evidence="2" id="KW-1185">Reference proteome</keyword>
<evidence type="ECO:0008006" key="3">
    <source>
        <dbReference type="Google" id="ProtNLM"/>
    </source>
</evidence>
<feature type="non-terminal residue" evidence="1">
    <location>
        <position position="69"/>
    </location>
</feature>
<dbReference type="Proteomes" id="UP000246991">
    <property type="component" value="Unassembled WGS sequence"/>
</dbReference>
<sequence>STEGTCTHGTYPIHVVSTRTVLDARASVSFARNQNVRLVVKNTGHGFGGKPSGRGSLSVQTHLLSEMAF</sequence>
<dbReference type="GO" id="GO:0050660">
    <property type="term" value="F:flavin adenine dinucleotide binding"/>
    <property type="evidence" value="ECO:0007669"/>
    <property type="project" value="InterPro"/>
</dbReference>